<keyword evidence="4" id="KW-0819">tRNA processing</keyword>
<dbReference type="InterPro" id="IPR001680">
    <property type="entry name" value="WD40_rpt"/>
</dbReference>
<dbReference type="PROSITE" id="PS50294">
    <property type="entry name" value="WD_REPEATS_REGION"/>
    <property type="match status" value="1"/>
</dbReference>
<dbReference type="InterPro" id="IPR036322">
    <property type="entry name" value="WD40_repeat_dom_sf"/>
</dbReference>
<evidence type="ECO:0000313" key="10">
    <source>
        <dbReference type="Proteomes" id="UP000838756"/>
    </source>
</evidence>
<dbReference type="InterPro" id="IPR015943">
    <property type="entry name" value="WD40/YVTN_repeat-like_dom_sf"/>
</dbReference>
<dbReference type="PANTHER" id="PTHR14344:SF3">
    <property type="entry name" value="WD REPEAT-CONTAINING PROTEIN 6"/>
    <property type="match status" value="1"/>
</dbReference>
<dbReference type="SUPFAM" id="SSF82171">
    <property type="entry name" value="DPP6 N-terminal domain-like"/>
    <property type="match status" value="1"/>
</dbReference>
<dbReference type="Pfam" id="PF00400">
    <property type="entry name" value="WD40"/>
    <property type="match status" value="2"/>
</dbReference>
<keyword evidence="2" id="KW-0963">Cytoplasm</keyword>
<proteinExistence type="inferred from homology"/>
<dbReference type="Gene3D" id="2.130.10.10">
    <property type="entry name" value="YVTN repeat-like/Quinoprotein amine dehydrogenase"/>
    <property type="match status" value="3"/>
</dbReference>
<evidence type="ECO:0000256" key="7">
    <source>
        <dbReference type="ARBA" id="ARBA00040154"/>
    </source>
</evidence>
<evidence type="ECO:0000256" key="6">
    <source>
        <dbReference type="ARBA" id="ARBA00038255"/>
    </source>
</evidence>
<comment type="similarity">
    <text evidence="6">Belongs to the WD repeat WDR6 family.</text>
</comment>
<protein>
    <recommendedName>
        <fullName evidence="7">tRNA (34-2'-O)-methyltransferase regulator WDR6</fullName>
    </recommendedName>
</protein>
<comment type="subcellular location">
    <subcellularLocation>
        <location evidence="1">Cytoplasm</location>
    </subcellularLocation>
</comment>
<keyword evidence="10" id="KW-1185">Reference proteome</keyword>
<evidence type="ECO:0000256" key="5">
    <source>
        <dbReference type="ARBA" id="ARBA00022737"/>
    </source>
</evidence>
<evidence type="ECO:0000256" key="4">
    <source>
        <dbReference type="ARBA" id="ARBA00022694"/>
    </source>
</evidence>
<dbReference type="AlphaFoldDB" id="A0A8S4R9S0"/>
<feature type="repeat" description="WD" evidence="8">
    <location>
        <begin position="179"/>
        <end position="220"/>
    </location>
</feature>
<comment type="caution">
    <text evidence="9">The sequence shown here is derived from an EMBL/GenBank/DDBJ whole genome shotgun (WGS) entry which is preliminary data.</text>
</comment>
<gene>
    <name evidence="9" type="primary">jg10625</name>
    <name evidence="9" type="ORF">PAEG_LOCUS11595</name>
</gene>
<accession>A0A8S4R9S0</accession>
<dbReference type="PANTHER" id="PTHR14344">
    <property type="entry name" value="WD REPEAT PROTEIN"/>
    <property type="match status" value="1"/>
</dbReference>
<evidence type="ECO:0000256" key="2">
    <source>
        <dbReference type="ARBA" id="ARBA00022490"/>
    </source>
</evidence>
<reference evidence="9" key="1">
    <citation type="submission" date="2022-03" db="EMBL/GenBank/DDBJ databases">
        <authorList>
            <person name="Lindestad O."/>
        </authorList>
    </citation>
    <scope>NUCLEOTIDE SEQUENCE</scope>
</reference>
<evidence type="ECO:0000256" key="3">
    <source>
        <dbReference type="ARBA" id="ARBA00022574"/>
    </source>
</evidence>
<organism evidence="9 10">
    <name type="scientific">Pararge aegeria aegeria</name>
    <dbReference type="NCBI Taxonomy" id="348720"/>
    <lineage>
        <taxon>Eukaryota</taxon>
        <taxon>Metazoa</taxon>
        <taxon>Ecdysozoa</taxon>
        <taxon>Arthropoda</taxon>
        <taxon>Hexapoda</taxon>
        <taxon>Insecta</taxon>
        <taxon>Pterygota</taxon>
        <taxon>Neoptera</taxon>
        <taxon>Endopterygota</taxon>
        <taxon>Lepidoptera</taxon>
        <taxon>Glossata</taxon>
        <taxon>Ditrysia</taxon>
        <taxon>Papilionoidea</taxon>
        <taxon>Nymphalidae</taxon>
        <taxon>Satyrinae</taxon>
        <taxon>Satyrini</taxon>
        <taxon>Parargina</taxon>
        <taxon>Pararge</taxon>
    </lineage>
</organism>
<keyword evidence="3 8" id="KW-0853">WD repeat</keyword>
<dbReference type="OrthoDB" id="5594999at2759"/>
<dbReference type="EMBL" id="CAKXAJ010024990">
    <property type="protein sequence ID" value="CAH2233658.1"/>
    <property type="molecule type" value="Genomic_DNA"/>
</dbReference>
<evidence type="ECO:0000256" key="8">
    <source>
        <dbReference type="PROSITE-ProRule" id="PRU00221"/>
    </source>
</evidence>
<dbReference type="SUPFAM" id="SSF50978">
    <property type="entry name" value="WD40 repeat-like"/>
    <property type="match status" value="1"/>
</dbReference>
<dbReference type="SMART" id="SM00320">
    <property type="entry name" value="WD40"/>
    <property type="match status" value="6"/>
</dbReference>
<keyword evidence="5" id="KW-0677">Repeat</keyword>
<dbReference type="InterPro" id="IPR051973">
    <property type="entry name" value="tRNA_Anticodon_Mtase-Reg"/>
</dbReference>
<evidence type="ECO:0000313" key="9">
    <source>
        <dbReference type="EMBL" id="CAH2233658.1"/>
    </source>
</evidence>
<dbReference type="Proteomes" id="UP000838756">
    <property type="component" value="Unassembled WGS sequence"/>
</dbReference>
<dbReference type="PROSITE" id="PS50082">
    <property type="entry name" value="WD_REPEATS_2"/>
    <property type="match status" value="1"/>
</dbReference>
<name>A0A8S4R9S0_9NEOP</name>
<evidence type="ECO:0000256" key="1">
    <source>
        <dbReference type="ARBA" id="ARBA00004496"/>
    </source>
</evidence>
<dbReference type="GO" id="GO:0030488">
    <property type="term" value="P:tRNA methylation"/>
    <property type="evidence" value="ECO:0007669"/>
    <property type="project" value="TreeGrafter"/>
</dbReference>
<sequence>MAILTRTDVTAVKMYESFVIAGIGSNLEVYTRDSGNFLQKTTALRGQKIYGIVPSHFESKLLIFGGKQFTISRTKLVIINDDENLVIEDDIESILCDDWLHSGVWLSKNKVAFLTAHNVVQIWNAENQSLENHYASPDNSILYSGLLLPLQDNLLVFSGTVFSEVIIHWCGDDKPLQYLKGHKGVIFSITCDPIKKIIVTTSDDRSLRIWSVKTTLNLEYSSKNYWENADIVCMHEKYGHSARVMRNCITTDYIISIGEDSRICFWDLEGKLLRKLVSHKNACIWALDANDKYLVTGGGDSGVILHPLSLLTEYCTSEIVKIEGSVKKVEFTAKGNIVILNGNDLIYYDLKSKMNDVHKLHHKSTYKLLTLSSCKQIIAVVDKTGILAIFIENCKDEVGIKNIINKELNLGNILSMHWVGNRHLVVCSDIGDITIIASRGTDIEVFGNYTLPPCKERWLTSSSLSDNKEMLVVSDRNGRMHIYLRGNKNPVKTFYRVHGRYGATTIQIVINQIITTGRDGVIKYFSINKHTNDVKHMNSKDLDFQWVEKFLDKNVNYICGFRERVFVIYDIKNNMEILEVSCGGGHRSWDAAHYYEKIGGNFEEFIRVVYIKNSEIQLKTFRLSTMVSKNIINGTHSKEINCLETYTVNSKGKTTFYISGGEDTTLRISRSTLHSKFKDEIIFKQLSSIRTLKLLPLRDNTILLVSAGGRAQICAKIITFNEEISTSEELVNYLIKGTDKKRKQNRNWKDYSVDFDAETRIMDIEVLKNEDSNFSIITGCSDGVLRIFLLENESNIEFKMMKEIKYHETCILKTHLFKFVSKDILATTTTRGSVAFWDMEKVCTDLNPIFEMNTNKSGVNSIDIKVINDNNVLIATGGDDNAIHLNILEIKDIDLKLMKIANKWSSDAYHCSQITGLKLVNDFMVTTSIDQRITLFRLTIQSNINCKFISQTYSDIADIQGIDVISFSKNSIKVCVFGKGLEVLDISCGTQLKSK</sequence>
<dbReference type="GO" id="GO:0005737">
    <property type="term" value="C:cytoplasm"/>
    <property type="evidence" value="ECO:0007669"/>
    <property type="project" value="UniProtKB-SubCell"/>
</dbReference>